<name>A0AAD7RBY3_9TELE</name>
<dbReference type="Proteomes" id="UP001221898">
    <property type="component" value="Unassembled WGS sequence"/>
</dbReference>
<gene>
    <name evidence="1" type="ORF">AAFF_G00261570</name>
</gene>
<evidence type="ECO:0000313" key="2">
    <source>
        <dbReference type="Proteomes" id="UP001221898"/>
    </source>
</evidence>
<proteinExistence type="predicted"/>
<dbReference type="AlphaFoldDB" id="A0AAD7RBY3"/>
<evidence type="ECO:0000313" key="1">
    <source>
        <dbReference type="EMBL" id="KAJ8377308.1"/>
    </source>
</evidence>
<accession>A0AAD7RBY3</accession>
<sequence>MLLDMRSQKQRKSQMERVRPATVLWAACGASSPAAWVWACLISLSCCSWRSGACEGSPGSSWRITR</sequence>
<dbReference type="EMBL" id="JAINUG010000358">
    <property type="protein sequence ID" value="KAJ8377308.1"/>
    <property type="molecule type" value="Genomic_DNA"/>
</dbReference>
<protein>
    <submittedName>
        <fullName evidence="1">Uncharacterized protein</fullName>
    </submittedName>
</protein>
<comment type="caution">
    <text evidence="1">The sequence shown here is derived from an EMBL/GenBank/DDBJ whole genome shotgun (WGS) entry which is preliminary data.</text>
</comment>
<keyword evidence="2" id="KW-1185">Reference proteome</keyword>
<organism evidence="1 2">
    <name type="scientific">Aldrovandia affinis</name>
    <dbReference type="NCBI Taxonomy" id="143900"/>
    <lineage>
        <taxon>Eukaryota</taxon>
        <taxon>Metazoa</taxon>
        <taxon>Chordata</taxon>
        <taxon>Craniata</taxon>
        <taxon>Vertebrata</taxon>
        <taxon>Euteleostomi</taxon>
        <taxon>Actinopterygii</taxon>
        <taxon>Neopterygii</taxon>
        <taxon>Teleostei</taxon>
        <taxon>Notacanthiformes</taxon>
        <taxon>Halosauridae</taxon>
        <taxon>Aldrovandia</taxon>
    </lineage>
</organism>
<reference evidence="1" key="1">
    <citation type="journal article" date="2023" name="Science">
        <title>Genome structures resolve the early diversification of teleost fishes.</title>
        <authorList>
            <person name="Parey E."/>
            <person name="Louis A."/>
            <person name="Montfort J."/>
            <person name="Bouchez O."/>
            <person name="Roques C."/>
            <person name="Iampietro C."/>
            <person name="Lluch J."/>
            <person name="Castinel A."/>
            <person name="Donnadieu C."/>
            <person name="Desvignes T."/>
            <person name="Floi Bucao C."/>
            <person name="Jouanno E."/>
            <person name="Wen M."/>
            <person name="Mejri S."/>
            <person name="Dirks R."/>
            <person name="Jansen H."/>
            <person name="Henkel C."/>
            <person name="Chen W.J."/>
            <person name="Zahm M."/>
            <person name="Cabau C."/>
            <person name="Klopp C."/>
            <person name="Thompson A.W."/>
            <person name="Robinson-Rechavi M."/>
            <person name="Braasch I."/>
            <person name="Lecointre G."/>
            <person name="Bobe J."/>
            <person name="Postlethwait J.H."/>
            <person name="Berthelot C."/>
            <person name="Roest Crollius H."/>
            <person name="Guiguen Y."/>
        </authorList>
    </citation>
    <scope>NUCLEOTIDE SEQUENCE</scope>
    <source>
        <strain evidence="1">NC1722</strain>
    </source>
</reference>